<evidence type="ECO:0000313" key="2">
    <source>
        <dbReference type="EMBL" id="AIU93435.1"/>
    </source>
</evidence>
<feature type="compositionally biased region" description="Basic and acidic residues" evidence="1">
    <location>
        <begin position="117"/>
        <end position="129"/>
    </location>
</feature>
<protein>
    <submittedName>
        <fullName evidence="2">Uncharacterized protein</fullName>
    </submittedName>
</protein>
<accession>A0A097SPI2</accession>
<keyword evidence="2" id="KW-0614">Plasmid</keyword>
<dbReference type="AlphaFoldDB" id="A0A097SPI2"/>
<geneLocation type="plasmid" evidence="2">
    <name>pNSL1</name>
</geneLocation>
<name>A0A097SPI2_9NOCA</name>
<feature type="region of interest" description="Disordered" evidence="1">
    <location>
        <begin position="101"/>
        <end position="164"/>
    </location>
</feature>
<evidence type="ECO:0000256" key="1">
    <source>
        <dbReference type="SAM" id="MobiDB-lite"/>
    </source>
</evidence>
<gene>
    <name evidence="2" type="ORF">LRS1606.1</name>
</gene>
<feature type="non-terminal residue" evidence="2">
    <location>
        <position position="1"/>
    </location>
</feature>
<proteinExistence type="predicted"/>
<feature type="compositionally biased region" description="Basic residues" evidence="1">
    <location>
        <begin position="104"/>
        <end position="116"/>
    </location>
</feature>
<reference evidence="2" key="1">
    <citation type="submission" date="2014-03" db="EMBL/GenBank/DDBJ databases">
        <authorList>
            <person name="Zhang G."/>
            <person name="Zhu L."/>
            <person name="Fang P."/>
        </authorList>
    </citation>
    <scope>NUCLEOTIDE SEQUENCE</scope>
    <source>
        <strain evidence="2">NS1</strain>
        <plasmid evidence="2">pNSL1</plasmid>
    </source>
</reference>
<sequence length="164" mass="18321">LENEIACRAAYFFVTFSTTPVSIDRRGRAARVAPTTATLLTPPLRHHAPIIPHTPPQSGIPKYPESLKLLSNNRKCQYTRHSTREVSVTCLITTELTTIIAAHRNSKPPRRPRYRRPHQDQTDTPHEPNDSTAAGSSASGNRTSILPINRTCHLHSSRPLSSRF</sequence>
<dbReference type="EMBL" id="KJ605395">
    <property type="protein sequence ID" value="AIU93435.1"/>
    <property type="molecule type" value="Genomic_DNA"/>
</dbReference>
<feature type="compositionally biased region" description="Polar residues" evidence="1">
    <location>
        <begin position="130"/>
        <end position="146"/>
    </location>
</feature>
<organism evidence="2">
    <name type="scientific">Rhodococcus sp. NS1</name>
    <dbReference type="NCBI Taxonomy" id="402236"/>
    <lineage>
        <taxon>Bacteria</taxon>
        <taxon>Bacillati</taxon>
        <taxon>Actinomycetota</taxon>
        <taxon>Actinomycetes</taxon>
        <taxon>Mycobacteriales</taxon>
        <taxon>Nocardiaceae</taxon>
        <taxon>Rhodococcus</taxon>
    </lineage>
</organism>